<organism evidence="5 6">
    <name type="scientific">Branchiostoma lanceolatum</name>
    <name type="common">Common lancelet</name>
    <name type="synonym">Amphioxus lanceolatum</name>
    <dbReference type="NCBI Taxonomy" id="7740"/>
    <lineage>
        <taxon>Eukaryota</taxon>
        <taxon>Metazoa</taxon>
        <taxon>Chordata</taxon>
        <taxon>Cephalochordata</taxon>
        <taxon>Leptocardii</taxon>
        <taxon>Amphioxiformes</taxon>
        <taxon>Branchiostomatidae</taxon>
        <taxon>Branchiostoma</taxon>
    </lineage>
</organism>
<comment type="subunit">
    <text evidence="2">Interacts (via N-terminus) with magoh and rbm8a; the interaction is direct. Associates (eIF2A-like region) with the 40S ribosomal subunit and the 48S preinitiation complex.</text>
</comment>
<dbReference type="GO" id="GO:0003723">
    <property type="term" value="F:RNA binding"/>
    <property type="evidence" value="ECO:0007669"/>
    <property type="project" value="TreeGrafter"/>
</dbReference>
<feature type="region of interest" description="Disordered" evidence="3">
    <location>
        <begin position="48"/>
        <end position="147"/>
    </location>
</feature>
<dbReference type="InterPro" id="IPR015362">
    <property type="entry name" value="WIBG_mago-bd"/>
</dbReference>
<sequence length="199" mass="22449">MLQENMAEAVRDDVTGEKFIPASQRPDGTWRKARRVKQGYVPQEEVPVYESKGTQWMKSKPTLPPGFYPDPEEEVKQTSEEDKYAGMSKAAKKNAKRKEKKKQQQGDGGVGPVTQGLEQVNISNQSQEAKINNGQSQDSTAEPAKKLKNLKKKLRQIEDLEAKIESGEIAKPDKTQLEKIQRKSDILKEIRELEKQVGS</sequence>
<reference evidence="5" key="1">
    <citation type="submission" date="2022-01" db="EMBL/GenBank/DDBJ databases">
        <authorList>
            <person name="Braso-Vives M."/>
        </authorList>
    </citation>
    <scope>NUCLEOTIDE SEQUENCE</scope>
</reference>
<protein>
    <submittedName>
        <fullName evidence="5">PYM1 protein</fullName>
    </submittedName>
</protein>
<dbReference type="EMBL" id="OV696695">
    <property type="protein sequence ID" value="CAH1238559.1"/>
    <property type="molecule type" value="Genomic_DNA"/>
</dbReference>
<dbReference type="Pfam" id="PF09282">
    <property type="entry name" value="Mago-bind"/>
    <property type="match status" value="1"/>
</dbReference>
<evidence type="ECO:0000313" key="5">
    <source>
        <dbReference type="EMBL" id="CAH1238559.1"/>
    </source>
</evidence>
<feature type="domain" description="WIBG Mago-binding" evidence="4">
    <location>
        <begin position="16"/>
        <end position="42"/>
    </location>
</feature>
<evidence type="ECO:0000256" key="1">
    <source>
        <dbReference type="ARBA" id="ARBA00009394"/>
    </source>
</evidence>
<dbReference type="GO" id="GO:1903259">
    <property type="term" value="P:exon-exon junction complex disassembly"/>
    <property type="evidence" value="ECO:0007669"/>
    <property type="project" value="InterPro"/>
</dbReference>
<gene>
    <name evidence="5" type="primary">PYM1</name>
    <name evidence="5" type="ORF">BLAG_LOCUS3124</name>
</gene>
<dbReference type="PANTHER" id="PTHR22959:SF0">
    <property type="entry name" value="PARTNER OF Y14 AND MAGO"/>
    <property type="match status" value="1"/>
</dbReference>
<name>A0A8J9WFP5_BRALA</name>
<comment type="similarity">
    <text evidence="1">Belongs to the pym family.</text>
</comment>
<dbReference type="OrthoDB" id="21625at2759"/>
<keyword evidence="6" id="KW-1185">Reference proteome</keyword>
<feature type="compositionally biased region" description="Polar residues" evidence="3">
    <location>
        <begin position="116"/>
        <end position="140"/>
    </location>
</feature>
<evidence type="ECO:0000313" key="6">
    <source>
        <dbReference type="Proteomes" id="UP000838412"/>
    </source>
</evidence>
<dbReference type="InterPro" id="IPR039333">
    <property type="entry name" value="PYM1"/>
</dbReference>
<dbReference type="AlphaFoldDB" id="A0A8J9WFP5"/>
<dbReference type="GO" id="GO:0005737">
    <property type="term" value="C:cytoplasm"/>
    <property type="evidence" value="ECO:0007669"/>
    <property type="project" value="TreeGrafter"/>
</dbReference>
<dbReference type="Proteomes" id="UP000838412">
    <property type="component" value="Chromosome 10"/>
</dbReference>
<evidence type="ECO:0000256" key="3">
    <source>
        <dbReference type="SAM" id="MobiDB-lite"/>
    </source>
</evidence>
<accession>A0A8J9WFP5</accession>
<evidence type="ECO:0000259" key="4">
    <source>
        <dbReference type="SMART" id="SM01273"/>
    </source>
</evidence>
<evidence type="ECO:0000256" key="2">
    <source>
        <dbReference type="ARBA" id="ARBA00025900"/>
    </source>
</evidence>
<dbReference type="SUPFAM" id="SSF101931">
    <property type="entry name" value="Pym (Within the bgcn gene intron protein, WIBG), N-terminal domain"/>
    <property type="match status" value="1"/>
</dbReference>
<proteinExistence type="inferred from homology"/>
<dbReference type="GO" id="GO:0035145">
    <property type="term" value="C:exon-exon junction complex"/>
    <property type="evidence" value="ECO:0007669"/>
    <property type="project" value="TreeGrafter"/>
</dbReference>
<feature type="compositionally biased region" description="Basic and acidic residues" evidence="3">
    <location>
        <begin position="74"/>
        <end position="84"/>
    </location>
</feature>
<dbReference type="SMART" id="SM01273">
    <property type="entry name" value="Mago-bind"/>
    <property type="match status" value="1"/>
</dbReference>
<dbReference type="PANTHER" id="PTHR22959">
    <property type="entry name" value="PYM PROTEIN"/>
    <property type="match status" value="1"/>
</dbReference>
<feature type="compositionally biased region" description="Basic residues" evidence="3">
    <location>
        <begin position="90"/>
        <end position="103"/>
    </location>
</feature>
<dbReference type="InterPro" id="IPR036348">
    <property type="entry name" value="WIBG_N_sf"/>
</dbReference>